<dbReference type="Gene3D" id="3.90.1200.10">
    <property type="match status" value="1"/>
</dbReference>
<dbReference type="PANTHER" id="PTHR21310">
    <property type="entry name" value="AMINOGLYCOSIDE PHOSPHOTRANSFERASE-RELATED-RELATED"/>
    <property type="match status" value="1"/>
</dbReference>
<dbReference type="GO" id="GO:0004672">
    <property type="term" value="F:protein kinase activity"/>
    <property type="evidence" value="ECO:0007669"/>
    <property type="project" value="InterPro"/>
</dbReference>
<sequence length="256" mass="29202">MQKQLQTHIEALVGPITKLEMLAAQGATSKVYRFETEQGTFALKSCFKERYRQWLSEEAEVLEKLSNVDKVPAPMFYGFFEFEESSHLITSFEAGVTLTAALEAAVSLDEKKLLVASFGKFLQRLHELSPPPSFETESDWLDRQFQKAQRYIELGQTSGSRELLSELMLTRPEPVAQTMIHGDCTTDNVLVRNGEVVMFIDVAGMTVGDPRYDVALAIGDFHEDSELLEAFYSGYTRFRISDEELRYFEHGVYEFF</sequence>
<reference evidence="2 3" key="1">
    <citation type="submission" date="2017-10" db="EMBL/GenBank/DDBJ databases">
        <title>Draft genome of Chryseomicrobium casticus sp. nov.</title>
        <authorList>
            <person name="Chakraborty R."/>
            <person name="Saha T."/>
        </authorList>
    </citation>
    <scope>NUCLEOTIDE SEQUENCE [LARGE SCALE GENOMIC DNA]</scope>
    <source>
        <strain evidence="2 3">ET03</strain>
    </source>
</reference>
<accession>A0A2M9F0I8</accession>
<comment type="caution">
    <text evidence="2">The sequence shown here is derived from an EMBL/GenBank/DDBJ whole genome shotgun (WGS) entry which is preliminary data.</text>
</comment>
<dbReference type="GO" id="GO:0005524">
    <property type="term" value="F:ATP binding"/>
    <property type="evidence" value="ECO:0007669"/>
    <property type="project" value="InterPro"/>
</dbReference>
<dbReference type="Pfam" id="PF01636">
    <property type="entry name" value="APH"/>
    <property type="match status" value="1"/>
</dbReference>
<dbReference type="InterPro" id="IPR051678">
    <property type="entry name" value="AGP_Transferase"/>
</dbReference>
<keyword evidence="3" id="KW-1185">Reference proteome</keyword>
<dbReference type="AlphaFoldDB" id="A0A2M9F0I8"/>
<evidence type="ECO:0000313" key="3">
    <source>
        <dbReference type="Proteomes" id="UP000228680"/>
    </source>
</evidence>
<feature type="domain" description="Protein kinase" evidence="1">
    <location>
        <begin position="17"/>
        <end position="256"/>
    </location>
</feature>
<protein>
    <submittedName>
        <fullName evidence="2">Amino acid transporter</fullName>
    </submittedName>
</protein>
<dbReference type="Proteomes" id="UP000228680">
    <property type="component" value="Unassembled WGS sequence"/>
</dbReference>
<dbReference type="EMBL" id="PCGR01000002">
    <property type="protein sequence ID" value="PJK16967.1"/>
    <property type="molecule type" value="Genomic_DNA"/>
</dbReference>
<dbReference type="OrthoDB" id="9812495at2"/>
<dbReference type="PROSITE" id="PS50011">
    <property type="entry name" value="PROTEIN_KINASE_DOM"/>
    <property type="match status" value="1"/>
</dbReference>
<evidence type="ECO:0000259" key="1">
    <source>
        <dbReference type="PROSITE" id="PS50011"/>
    </source>
</evidence>
<dbReference type="SUPFAM" id="SSF56112">
    <property type="entry name" value="Protein kinase-like (PK-like)"/>
    <property type="match status" value="1"/>
</dbReference>
<gene>
    <name evidence="2" type="ORF">CQS04_07375</name>
</gene>
<evidence type="ECO:0000313" key="2">
    <source>
        <dbReference type="EMBL" id="PJK16967.1"/>
    </source>
</evidence>
<name>A0A2M9F0I8_9BACL</name>
<proteinExistence type="predicted"/>
<dbReference type="InterPro" id="IPR002575">
    <property type="entry name" value="Aminoglycoside_PTrfase"/>
</dbReference>
<dbReference type="InterPro" id="IPR000719">
    <property type="entry name" value="Prot_kinase_dom"/>
</dbReference>
<dbReference type="InterPro" id="IPR011009">
    <property type="entry name" value="Kinase-like_dom_sf"/>
</dbReference>
<organism evidence="2 3">
    <name type="scientific">Chryseomicrobium excrementi</name>
    <dbReference type="NCBI Taxonomy" id="2041346"/>
    <lineage>
        <taxon>Bacteria</taxon>
        <taxon>Bacillati</taxon>
        <taxon>Bacillota</taxon>
        <taxon>Bacilli</taxon>
        <taxon>Bacillales</taxon>
        <taxon>Caryophanaceae</taxon>
        <taxon>Chryseomicrobium</taxon>
    </lineage>
</organism>
<dbReference type="RefSeq" id="WP_100353513.1">
    <property type="nucleotide sequence ID" value="NZ_PCGR01000002.1"/>
</dbReference>